<feature type="non-terminal residue" evidence="7">
    <location>
        <position position="1"/>
    </location>
</feature>
<evidence type="ECO:0000256" key="3">
    <source>
        <dbReference type="ARBA" id="ARBA00022578"/>
    </source>
</evidence>
<protein>
    <recommendedName>
        <fullName evidence="6">Mutator family transposase</fullName>
    </recommendedName>
</protein>
<evidence type="ECO:0000256" key="6">
    <source>
        <dbReference type="RuleBase" id="RU365089"/>
    </source>
</evidence>
<keyword evidence="6" id="KW-0814">Transposable element</keyword>
<dbReference type="PANTHER" id="PTHR33217">
    <property type="entry name" value="TRANSPOSASE FOR INSERTION SEQUENCE ELEMENT IS1081"/>
    <property type="match status" value="1"/>
</dbReference>
<evidence type="ECO:0000313" key="8">
    <source>
        <dbReference type="Proteomes" id="UP001146453"/>
    </source>
</evidence>
<accession>A0ABT4RBG2</accession>
<keyword evidence="8" id="KW-1185">Reference proteome</keyword>
<dbReference type="PANTHER" id="PTHR33217:SF8">
    <property type="entry name" value="MUTATOR FAMILY TRANSPOSASE"/>
    <property type="match status" value="1"/>
</dbReference>
<comment type="function">
    <text evidence="1 6">Required for the transposition of the insertion element.</text>
</comment>
<dbReference type="EMBL" id="JAKMUR010000072">
    <property type="protein sequence ID" value="MCZ9292865.1"/>
    <property type="molecule type" value="Genomic_DNA"/>
</dbReference>
<evidence type="ECO:0000256" key="5">
    <source>
        <dbReference type="ARBA" id="ARBA00023172"/>
    </source>
</evidence>
<organism evidence="7 8">
    <name type="scientific">Corynebacterium lehmanniae</name>
    <dbReference type="NCBI Taxonomy" id="2913497"/>
    <lineage>
        <taxon>Bacteria</taxon>
        <taxon>Bacillati</taxon>
        <taxon>Actinomycetota</taxon>
        <taxon>Actinomycetes</taxon>
        <taxon>Mycobacteriales</taxon>
        <taxon>Corynebacteriaceae</taxon>
        <taxon>Corynebacterium</taxon>
    </lineage>
</organism>
<evidence type="ECO:0000256" key="2">
    <source>
        <dbReference type="ARBA" id="ARBA00010961"/>
    </source>
</evidence>
<comment type="similarity">
    <text evidence="2 6">Belongs to the transposase mutator family.</text>
</comment>
<evidence type="ECO:0000256" key="4">
    <source>
        <dbReference type="ARBA" id="ARBA00023125"/>
    </source>
</evidence>
<dbReference type="Proteomes" id="UP001146453">
    <property type="component" value="Unassembled WGS sequence"/>
</dbReference>
<dbReference type="RefSeq" id="WP_269952959.1">
    <property type="nucleotide sequence ID" value="NZ_JAKMUR010000072.1"/>
</dbReference>
<gene>
    <name evidence="7" type="ORF">L8U61_12105</name>
</gene>
<evidence type="ECO:0000313" key="7">
    <source>
        <dbReference type="EMBL" id="MCZ9292865.1"/>
    </source>
</evidence>
<keyword evidence="5 6" id="KW-0233">DNA recombination</keyword>
<evidence type="ECO:0000256" key="1">
    <source>
        <dbReference type="ARBA" id="ARBA00002190"/>
    </source>
</evidence>
<name>A0ABT4RBG2_9CORY</name>
<reference evidence="7" key="1">
    <citation type="submission" date="2022-02" db="EMBL/GenBank/DDBJ databases">
        <title>Corynebacterium sp. from urogenital microbiome.</title>
        <authorList>
            <person name="Cappelli E.A."/>
            <person name="Ribeiro T.G."/>
            <person name="Peixe L."/>
        </authorList>
    </citation>
    <scope>NUCLEOTIDE SEQUENCE</scope>
    <source>
        <strain evidence="7">C8Ua_144</strain>
    </source>
</reference>
<dbReference type="Pfam" id="PF00872">
    <property type="entry name" value="Transposase_mut"/>
    <property type="match status" value="1"/>
</dbReference>
<sequence>PQSVKVWRDAWERFVPFLQFPPAARRVLYTTNSIESLNAELRKATRNRGQFPNDTAALKTLWLMICNIEDKRAAQRAKKAKRDVECNGYIEGATATGWKQAINQLAVAYPDRFADYL</sequence>
<dbReference type="InterPro" id="IPR001207">
    <property type="entry name" value="Transposase_mutator"/>
</dbReference>
<keyword evidence="4 6" id="KW-0238">DNA-binding</keyword>
<proteinExistence type="inferred from homology"/>
<comment type="caution">
    <text evidence="7">The sequence shown here is derived from an EMBL/GenBank/DDBJ whole genome shotgun (WGS) entry which is preliminary data.</text>
</comment>
<keyword evidence="3 6" id="KW-0815">Transposition</keyword>